<protein>
    <submittedName>
        <fullName evidence="1">Uncharacterized protein</fullName>
    </submittedName>
</protein>
<name>A0ABT0ILR4_9HYPH</name>
<sequence length="69" mass="7583">MIAFIIFNDWAASARDVRDAKGVVADPLLLSAKTAEQSQDITEALPILSATPGSRVSVIYLWQLRPVER</sequence>
<evidence type="ECO:0000313" key="1">
    <source>
        <dbReference type="EMBL" id="MCK8778806.1"/>
    </source>
</evidence>
<dbReference type="RefSeq" id="WP_248681662.1">
    <property type="nucleotide sequence ID" value="NZ_JALPRY010000003.1"/>
</dbReference>
<evidence type="ECO:0000313" key="2">
    <source>
        <dbReference type="Proteomes" id="UP001202827"/>
    </source>
</evidence>
<keyword evidence="2" id="KW-1185">Reference proteome</keyword>
<comment type="caution">
    <text evidence="1">The sequence shown here is derived from an EMBL/GenBank/DDBJ whole genome shotgun (WGS) entry which is preliminary data.</text>
</comment>
<dbReference type="EMBL" id="JALPRY010000003">
    <property type="protein sequence ID" value="MCK8778806.1"/>
    <property type="molecule type" value="Genomic_DNA"/>
</dbReference>
<proteinExistence type="predicted"/>
<organism evidence="1 2">
    <name type="scientific">Neorhizobium turbinariae</name>
    <dbReference type="NCBI Taxonomy" id="2937795"/>
    <lineage>
        <taxon>Bacteria</taxon>
        <taxon>Pseudomonadati</taxon>
        <taxon>Pseudomonadota</taxon>
        <taxon>Alphaproteobacteria</taxon>
        <taxon>Hyphomicrobiales</taxon>
        <taxon>Rhizobiaceae</taxon>
        <taxon>Rhizobium/Agrobacterium group</taxon>
        <taxon>Neorhizobium</taxon>
    </lineage>
</organism>
<dbReference type="Proteomes" id="UP001202827">
    <property type="component" value="Unassembled WGS sequence"/>
</dbReference>
<reference evidence="1 2" key="1">
    <citation type="submission" date="2022-04" db="EMBL/GenBank/DDBJ databases">
        <title>Rhizobium coralii sp. nov., isolated from coral Turbinaria peltata.</title>
        <authorList>
            <person name="Sun H."/>
        </authorList>
    </citation>
    <scope>NUCLEOTIDE SEQUENCE [LARGE SCALE GENOMIC DNA]</scope>
    <source>
        <strain evidence="1 2">NTR19</strain>
    </source>
</reference>
<gene>
    <name evidence="1" type="ORF">M0654_02310</name>
</gene>
<accession>A0ABT0ILR4</accession>